<evidence type="ECO:0000313" key="3">
    <source>
        <dbReference type="Proteomes" id="UP000078272"/>
    </source>
</evidence>
<gene>
    <name evidence="2" type="ORF">NS226_07965</name>
</gene>
<evidence type="ECO:0000313" key="2">
    <source>
        <dbReference type="EMBL" id="KTQ96495.1"/>
    </source>
</evidence>
<feature type="transmembrane region" description="Helical" evidence="1">
    <location>
        <begin position="72"/>
        <end position="92"/>
    </location>
</feature>
<protein>
    <submittedName>
        <fullName evidence="2">Uncharacterized protein</fullName>
    </submittedName>
</protein>
<feature type="transmembrane region" description="Helical" evidence="1">
    <location>
        <begin position="38"/>
        <end position="60"/>
    </location>
</feature>
<reference evidence="2 3" key="1">
    <citation type="journal article" date="2016" name="Front. Microbiol.">
        <title>Genomic Resource of Rice Seed Associated Bacteria.</title>
        <authorList>
            <person name="Midha S."/>
            <person name="Bansal K."/>
            <person name="Sharma S."/>
            <person name="Kumar N."/>
            <person name="Patil P.P."/>
            <person name="Chaudhry V."/>
            <person name="Patil P.B."/>
        </authorList>
    </citation>
    <scope>NUCLEOTIDE SEQUENCE [LARGE SCALE GENOMIC DNA]</scope>
    <source>
        <strain evidence="2 3">NS226</strain>
    </source>
</reference>
<organism evidence="2 3">
    <name type="scientific">Aureimonas ureilytica</name>
    <dbReference type="NCBI Taxonomy" id="401562"/>
    <lineage>
        <taxon>Bacteria</taxon>
        <taxon>Pseudomonadati</taxon>
        <taxon>Pseudomonadota</taxon>
        <taxon>Alphaproteobacteria</taxon>
        <taxon>Hyphomicrobiales</taxon>
        <taxon>Aurantimonadaceae</taxon>
        <taxon>Aureimonas</taxon>
    </lineage>
</organism>
<dbReference type="Proteomes" id="UP000078272">
    <property type="component" value="Unassembled WGS sequence"/>
</dbReference>
<proteinExistence type="predicted"/>
<sequence>MMWQGLMMALVAFLLLLIAYIFQMVGYTGTCTQGADGPFLTGVTLSFPFLVASIGSLAMVRRRLVRNRRPRGSAFTGVMSAMVCLMALWMLAANRQVAYDTLWLGIGPCGSDYHFEGEPLFLFRTVLVGVIYAIMPAFVSGFALLNLWNALPDVWNEGVN</sequence>
<keyword evidence="1" id="KW-1133">Transmembrane helix</keyword>
<comment type="caution">
    <text evidence="2">The sequence shown here is derived from an EMBL/GenBank/DDBJ whole genome shotgun (WGS) entry which is preliminary data.</text>
</comment>
<dbReference type="PATRIC" id="fig|401562.3.peg.920"/>
<dbReference type="AlphaFoldDB" id="A0A175R9J5"/>
<keyword evidence="1" id="KW-0472">Membrane</keyword>
<feature type="transmembrane region" description="Helical" evidence="1">
    <location>
        <begin position="121"/>
        <end position="145"/>
    </location>
</feature>
<evidence type="ECO:0000256" key="1">
    <source>
        <dbReference type="SAM" id="Phobius"/>
    </source>
</evidence>
<accession>A0A175R9J5</accession>
<name>A0A175R9J5_9HYPH</name>
<keyword evidence="1" id="KW-0812">Transmembrane</keyword>
<dbReference type="EMBL" id="LDPZ01000015">
    <property type="protein sequence ID" value="KTQ96495.1"/>
    <property type="molecule type" value="Genomic_DNA"/>
</dbReference>